<organism evidence="1 2">
    <name type="scientific">Streptomyces triculaminicus</name>
    <dbReference type="NCBI Taxonomy" id="2816232"/>
    <lineage>
        <taxon>Bacteria</taxon>
        <taxon>Bacillati</taxon>
        <taxon>Actinomycetota</taxon>
        <taxon>Actinomycetes</taxon>
        <taxon>Kitasatosporales</taxon>
        <taxon>Streptomycetaceae</taxon>
        <taxon>Streptomyces</taxon>
    </lineage>
</organism>
<comment type="caution">
    <text evidence="1">The sequence shown here is derived from an EMBL/GenBank/DDBJ whole genome shotgun (WGS) entry which is preliminary data.</text>
</comment>
<evidence type="ECO:0000313" key="2">
    <source>
        <dbReference type="Proteomes" id="UP000664781"/>
    </source>
</evidence>
<dbReference type="RefSeq" id="WP_086573031.1">
    <property type="nucleotide sequence ID" value="NZ_JAFMOF010000002.1"/>
</dbReference>
<reference evidence="1" key="1">
    <citation type="submission" date="2021-03" db="EMBL/GenBank/DDBJ databases">
        <title>Streptomyces strains.</title>
        <authorList>
            <person name="Lund M.B."/>
            <person name="Toerring T."/>
        </authorList>
    </citation>
    <scope>NUCLEOTIDE SEQUENCE</scope>
    <source>
        <strain evidence="1">JCM 4242</strain>
    </source>
</reference>
<dbReference type="Proteomes" id="UP000664781">
    <property type="component" value="Unassembled WGS sequence"/>
</dbReference>
<protein>
    <submittedName>
        <fullName evidence="1">Uncharacterized protein</fullName>
    </submittedName>
</protein>
<gene>
    <name evidence="1" type="ORF">J1792_17375</name>
</gene>
<dbReference type="AlphaFoldDB" id="A0A939FMT4"/>
<keyword evidence="2" id="KW-1185">Reference proteome</keyword>
<dbReference type="EMBL" id="JAFMOF010000002">
    <property type="protein sequence ID" value="MBO0654488.1"/>
    <property type="molecule type" value="Genomic_DNA"/>
</dbReference>
<sequence>MDDVRILDAWSAGRRRPEARRLLLLAAACPGTPAETLAGLTAGRSNLLLLRDRRDTLGSRLEGETTCSACDARLEVAVDLSELLGDADASADDDAADDGDSRAAADGELRSGDCVVCFRLPTVRDLQTAAAGADPESAARVLLRSCVVSFDRAGELRPAEDLPTELLHALDTELGRRDPHADLRLSASCPGCEHTFELVLDPVSLYWDELEARARRLLLDVHRLADRYGWSERECLGIDPLRRAGYLELIG</sequence>
<proteinExistence type="predicted"/>
<evidence type="ECO:0000313" key="1">
    <source>
        <dbReference type="EMBL" id="MBO0654488.1"/>
    </source>
</evidence>
<accession>A0A939FMT4</accession>
<name>A0A939FMT4_9ACTN</name>